<organism evidence="2 3">
    <name type="scientific">Gloeophyllum trabeum (strain ATCC 11539 / FP-39264 / Madison 617)</name>
    <name type="common">Brown rot fungus</name>
    <dbReference type="NCBI Taxonomy" id="670483"/>
    <lineage>
        <taxon>Eukaryota</taxon>
        <taxon>Fungi</taxon>
        <taxon>Dikarya</taxon>
        <taxon>Basidiomycota</taxon>
        <taxon>Agaricomycotina</taxon>
        <taxon>Agaricomycetes</taxon>
        <taxon>Gloeophyllales</taxon>
        <taxon>Gloeophyllaceae</taxon>
        <taxon>Gloeophyllum</taxon>
    </lineage>
</organism>
<dbReference type="KEGG" id="gtr:GLOTRDRAFT_95962"/>
<gene>
    <name evidence="2" type="ORF">GLOTRDRAFT_95962</name>
</gene>
<dbReference type="SUPFAM" id="SSF55729">
    <property type="entry name" value="Acyl-CoA N-acyltransferases (Nat)"/>
    <property type="match status" value="1"/>
</dbReference>
<dbReference type="AlphaFoldDB" id="S7RID4"/>
<evidence type="ECO:0000259" key="1">
    <source>
        <dbReference type="PROSITE" id="PS51186"/>
    </source>
</evidence>
<dbReference type="InterPro" id="IPR000182">
    <property type="entry name" value="GNAT_dom"/>
</dbReference>
<dbReference type="InterPro" id="IPR016181">
    <property type="entry name" value="Acyl_CoA_acyltransferase"/>
</dbReference>
<dbReference type="PROSITE" id="PS51186">
    <property type="entry name" value="GNAT"/>
    <property type="match status" value="1"/>
</dbReference>
<dbReference type="OrthoDB" id="2676560at2759"/>
<dbReference type="CDD" id="cd04301">
    <property type="entry name" value="NAT_SF"/>
    <property type="match status" value="1"/>
</dbReference>
<dbReference type="EMBL" id="KB469308">
    <property type="protein sequence ID" value="EPQ52369.1"/>
    <property type="molecule type" value="Genomic_DNA"/>
</dbReference>
<dbReference type="Gene3D" id="3.40.630.30">
    <property type="match status" value="1"/>
</dbReference>
<dbReference type="GeneID" id="19309781"/>
<dbReference type="OMA" id="CKEIWIA"/>
<evidence type="ECO:0000313" key="2">
    <source>
        <dbReference type="EMBL" id="EPQ52369.1"/>
    </source>
</evidence>
<evidence type="ECO:0000313" key="3">
    <source>
        <dbReference type="Proteomes" id="UP000030669"/>
    </source>
</evidence>
<dbReference type="HOGENOM" id="CLU_1030780_0_0_1"/>
<accession>S7RID4</accession>
<reference evidence="2 3" key="1">
    <citation type="journal article" date="2012" name="Science">
        <title>The Paleozoic origin of enzymatic lignin decomposition reconstructed from 31 fungal genomes.</title>
        <authorList>
            <person name="Floudas D."/>
            <person name="Binder M."/>
            <person name="Riley R."/>
            <person name="Barry K."/>
            <person name="Blanchette R.A."/>
            <person name="Henrissat B."/>
            <person name="Martinez A.T."/>
            <person name="Otillar R."/>
            <person name="Spatafora J.W."/>
            <person name="Yadav J.S."/>
            <person name="Aerts A."/>
            <person name="Benoit I."/>
            <person name="Boyd A."/>
            <person name="Carlson A."/>
            <person name="Copeland A."/>
            <person name="Coutinho P.M."/>
            <person name="de Vries R.P."/>
            <person name="Ferreira P."/>
            <person name="Findley K."/>
            <person name="Foster B."/>
            <person name="Gaskell J."/>
            <person name="Glotzer D."/>
            <person name="Gorecki P."/>
            <person name="Heitman J."/>
            <person name="Hesse C."/>
            <person name="Hori C."/>
            <person name="Igarashi K."/>
            <person name="Jurgens J.A."/>
            <person name="Kallen N."/>
            <person name="Kersten P."/>
            <person name="Kohler A."/>
            <person name="Kuees U."/>
            <person name="Kumar T.K.A."/>
            <person name="Kuo A."/>
            <person name="LaButti K."/>
            <person name="Larrondo L.F."/>
            <person name="Lindquist E."/>
            <person name="Ling A."/>
            <person name="Lombard V."/>
            <person name="Lucas S."/>
            <person name="Lundell T."/>
            <person name="Martin R."/>
            <person name="McLaughlin D.J."/>
            <person name="Morgenstern I."/>
            <person name="Morin E."/>
            <person name="Murat C."/>
            <person name="Nagy L.G."/>
            <person name="Nolan M."/>
            <person name="Ohm R.A."/>
            <person name="Patyshakuliyeva A."/>
            <person name="Rokas A."/>
            <person name="Ruiz-Duenas F.J."/>
            <person name="Sabat G."/>
            <person name="Salamov A."/>
            <person name="Samejima M."/>
            <person name="Schmutz J."/>
            <person name="Slot J.C."/>
            <person name="St John F."/>
            <person name="Stenlid J."/>
            <person name="Sun H."/>
            <person name="Sun S."/>
            <person name="Syed K."/>
            <person name="Tsang A."/>
            <person name="Wiebenga A."/>
            <person name="Young D."/>
            <person name="Pisabarro A."/>
            <person name="Eastwood D.C."/>
            <person name="Martin F."/>
            <person name="Cullen D."/>
            <person name="Grigoriev I.V."/>
            <person name="Hibbett D.S."/>
        </authorList>
    </citation>
    <scope>NUCLEOTIDE SEQUENCE [LARGE SCALE GENOMIC DNA]</scope>
    <source>
        <strain evidence="2 3">ATCC 11539</strain>
    </source>
</reference>
<dbReference type="Pfam" id="PF00583">
    <property type="entry name" value="Acetyltransf_1"/>
    <property type="match status" value="1"/>
</dbReference>
<feature type="domain" description="N-acetyltransferase" evidence="1">
    <location>
        <begin position="143"/>
        <end position="270"/>
    </location>
</feature>
<dbReference type="GO" id="GO:0016747">
    <property type="term" value="F:acyltransferase activity, transferring groups other than amino-acyl groups"/>
    <property type="evidence" value="ECO:0007669"/>
    <property type="project" value="InterPro"/>
</dbReference>
<dbReference type="Proteomes" id="UP000030669">
    <property type="component" value="Unassembled WGS sequence"/>
</dbReference>
<proteinExistence type="predicted"/>
<protein>
    <recommendedName>
        <fullName evidence="1">N-acetyltransferase domain-containing protein</fullName>
    </recommendedName>
</protein>
<name>S7RID4_GLOTA</name>
<keyword evidence="3" id="KW-1185">Reference proteome</keyword>
<dbReference type="RefSeq" id="XP_007869521.1">
    <property type="nucleotide sequence ID" value="XM_007871330.1"/>
</dbReference>
<sequence>MRYESITTPAIDSPMLALLTDHYAHLTGDSTMLPIPSGLTGSVYRILSLRNPAYPRHFTNAIHVIIKDVRQSHEFATELRSYVASIPAEWVGTCATVRCCIHGLTAATLSTFTSPDNPSTCIATLSYVMRWPQGQAFCSHPSPSSSDLTLEDGSAYFKERFPAKASLVGFEQTLLLSRADIRLAHIQLLSTPPITAGQTSQPTLITGLEVRPEHRGHGYARYLCEHVVKEHGEQGDVLVLANVDNLEAVALYVRMGFRIESIYCDVDLMM</sequence>